<feature type="compositionally biased region" description="Basic and acidic residues" evidence="1">
    <location>
        <begin position="26"/>
        <end position="41"/>
    </location>
</feature>
<accession>U1QLR2</accession>
<comment type="caution">
    <text evidence="2">The sequence shown here is derived from an EMBL/GenBank/DDBJ whole genome shotgun (WGS) entry which is preliminary data.</text>
</comment>
<keyword evidence="3" id="KW-1185">Reference proteome</keyword>
<evidence type="ECO:0000313" key="3">
    <source>
        <dbReference type="Proteomes" id="UP000016536"/>
    </source>
</evidence>
<sequence length="41" mass="4761">MVTRTMAREPTTAKNLRRNPSRPHRGRIDDRGMPMESDHEG</sequence>
<protein>
    <submittedName>
        <fullName evidence="2">Uncharacterized protein</fullName>
    </submittedName>
</protein>
<dbReference type="Proteomes" id="UP000016536">
    <property type="component" value="Unassembled WGS sequence"/>
</dbReference>
<feature type="compositionally biased region" description="Basic residues" evidence="1">
    <location>
        <begin position="15"/>
        <end position="25"/>
    </location>
</feature>
<reference evidence="2 3" key="1">
    <citation type="submission" date="2013-08" db="EMBL/GenBank/DDBJ databases">
        <authorList>
            <person name="Weinstock G."/>
            <person name="Sodergren E."/>
            <person name="Wylie T."/>
            <person name="Fulton L."/>
            <person name="Fulton R."/>
            <person name="Fronick C."/>
            <person name="O'Laughlin M."/>
            <person name="Godfrey J."/>
            <person name="Miner T."/>
            <person name="Herter B."/>
            <person name="Appelbaum E."/>
            <person name="Cordes M."/>
            <person name="Lek S."/>
            <person name="Wollam A."/>
            <person name="Pepin K.H."/>
            <person name="Palsikar V.B."/>
            <person name="Mitreva M."/>
            <person name="Wilson R.K."/>
        </authorList>
    </citation>
    <scope>NUCLEOTIDE SEQUENCE [LARGE SCALE GENOMIC DNA]</scope>
    <source>
        <strain evidence="2 3">F0542</strain>
    </source>
</reference>
<dbReference type="HOGENOM" id="CLU_3264501_0_0_11"/>
<feature type="region of interest" description="Disordered" evidence="1">
    <location>
        <begin position="1"/>
        <end position="41"/>
    </location>
</feature>
<evidence type="ECO:0000313" key="2">
    <source>
        <dbReference type="EMBL" id="ERH22724.1"/>
    </source>
</evidence>
<name>U1QLR2_9ACTO</name>
<dbReference type="AlphaFoldDB" id="U1QLR2"/>
<evidence type="ECO:0000256" key="1">
    <source>
        <dbReference type="SAM" id="MobiDB-lite"/>
    </source>
</evidence>
<organism evidence="2 3">
    <name type="scientific">Actinomyces johnsonii F0542</name>
    <dbReference type="NCBI Taxonomy" id="1321818"/>
    <lineage>
        <taxon>Bacteria</taxon>
        <taxon>Bacillati</taxon>
        <taxon>Actinomycetota</taxon>
        <taxon>Actinomycetes</taxon>
        <taxon>Actinomycetales</taxon>
        <taxon>Actinomycetaceae</taxon>
        <taxon>Actinomyces</taxon>
    </lineage>
</organism>
<proteinExistence type="predicted"/>
<dbReference type="EMBL" id="AWSE01000143">
    <property type="protein sequence ID" value="ERH22724.1"/>
    <property type="molecule type" value="Genomic_DNA"/>
</dbReference>
<gene>
    <name evidence="2" type="ORF">HMPREF1979_02301</name>
</gene>